<evidence type="ECO:0000313" key="1">
    <source>
        <dbReference type="EMBL" id="AXY82048.1"/>
    </source>
</evidence>
<sequence>MKYNVYKHTKYRVYWRVEPDGSVSVNTYACYVWEPTCLTPGILAQTIQDGFLRLIAKNAVFK</sequence>
<organism evidence="1 2">
    <name type="scientific">Pectobacterium phage Slant</name>
    <dbReference type="NCBI Taxonomy" id="2320198"/>
    <lineage>
        <taxon>Viruses</taxon>
        <taxon>Duplodnaviria</taxon>
        <taxon>Heunggongvirae</taxon>
        <taxon>Uroviricota</taxon>
        <taxon>Caudoviricetes</taxon>
        <taxon>Autographivirales</taxon>
        <taxon>Autoscriptoviridae</taxon>
        <taxon>Corkvirinae</taxon>
        <taxon>Phimunavirus</taxon>
        <taxon>Phimunavirus khlen</taxon>
    </lineage>
</organism>
<dbReference type="EMBL" id="MH807819">
    <property type="protein sequence ID" value="AXY82048.1"/>
    <property type="molecule type" value="Genomic_DNA"/>
</dbReference>
<name>A0A385IGC0_9CAUD</name>
<reference evidence="1 2" key="1">
    <citation type="submission" date="2018-08" db="EMBL/GenBank/DDBJ databases">
        <title>SRE bacteriophages.</title>
        <authorList>
            <person name="Carstens A.B."/>
            <person name="Djurhuus A.M."/>
            <person name="Kot W."/>
            <person name="Hansen L.H."/>
        </authorList>
    </citation>
    <scope>NUCLEOTIDE SEQUENCE [LARGE SCALE GENOMIC DNA]</scope>
</reference>
<dbReference type="Proteomes" id="UP000263908">
    <property type="component" value="Segment"/>
</dbReference>
<evidence type="ECO:0000313" key="2">
    <source>
        <dbReference type="Proteomes" id="UP000263908"/>
    </source>
</evidence>
<accession>A0A385IGC0</accession>
<proteinExistence type="predicted"/>
<protein>
    <submittedName>
        <fullName evidence="1">Uncharacterized protein</fullName>
    </submittedName>
</protein>